<accession>A0A8T3YM38</accession>
<dbReference type="PANTHER" id="PTHR22931:SF9">
    <property type="entry name" value="PYRUVATE, PHOSPHATE DIKINASE 1, CHLOROPLASTIC"/>
    <property type="match status" value="1"/>
</dbReference>
<dbReference type="InterPro" id="IPR008279">
    <property type="entry name" value="PEP-util_enz_mobile_dom"/>
</dbReference>
<dbReference type="InterPro" id="IPR013815">
    <property type="entry name" value="ATP_grasp_subdomain_1"/>
</dbReference>
<keyword evidence="4 14" id="KW-0808">Transferase</keyword>
<keyword evidence="6" id="KW-0547">Nucleotide-binding</keyword>
<dbReference type="SUPFAM" id="SSF52009">
    <property type="entry name" value="Phosphohistidine domain"/>
    <property type="match status" value="1"/>
</dbReference>
<dbReference type="AlphaFoldDB" id="A0A8T3YM38"/>
<evidence type="ECO:0000313" key="14">
    <source>
        <dbReference type="EMBL" id="MBI4210852.1"/>
    </source>
</evidence>
<organism evidence="14 15">
    <name type="scientific">Candidatus Iainarchaeum sp</name>
    <dbReference type="NCBI Taxonomy" id="3101447"/>
    <lineage>
        <taxon>Archaea</taxon>
        <taxon>Candidatus Iainarchaeota</taxon>
        <taxon>Candidatus Iainarchaeia</taxon>
        <taxon>Candidatus Iainarchaeales</taxon>
        <taxon>Candidatus Iainarchaeaceae</taxon>
        <taxon>Candidatus Iainarchaeum</taxon>
    </lineage>
</organism>
<feature type="domain" description="PEP-utilising enzyme C-terminal" evidence="13">
    <location>
        <begin position="523"/>
        <end position="871"/>
    </location>
</feature>
<protein>
    <recommendedName>
        <fullName evidence="3">pyruvate, phosphate dikinase</fullName>
        <ecNumber evidence="3">2.7.9.1</ecNumber>
    </recommendedName>
</protein>
<keyword evidence="8" id="KW-0067">ATP-binding</keyword>
<dbReference type="EMBL" id="JACQPB010000044">
    <property type="protein sequence ID" value="MBI4210852.1"/>
    <property type="molecule type" value="Genomic_DNA"/>
</dbReference>
<comment type="similarity">
    <text evidence="2">Belongs to the PEP-utilizing enzyme family.</text>
</comment>
<evidence type="ECO:0000256" key="9">
    <source>
        <dbReference type="ARBA" id="ARBA00022842"/>
    </source>
</evidence>
<keyword evidence="5 10" id="KW-0479">Metal-binding</keyword>
<dbReference type="Gene3D" id="1.20.80.30">
    <property type="match status" value="1"/>
</dbReference>
<evidence type="ECO:0000259" key="13">
    <source>
        <dbReference type="Pfam" id="PF02896"/>
    </source>
</evidence>
<reference evidence="14" key="1">
    <citation type="submission" date="2020-07" db="EMBL/GenBank/DDBJ databases">
        <title>Huge and variable diversity of episymbiotic CPR bacteria and DPANN archaea in groundwater ecosystems.</title>
        <authorList>
            <person name="He C.Y."/>
            <person name="Keren R."/>
            <person name="Whittaker M."/>
            <person name="Farag I.F."/>
            <person name="Doudna J."/>
            <person name="Cate J.H.D."/>
            <person name="Banfield J.F."/>
        </authorList>
    </citation>
    <scope>NUCLEOTIDE SEQUENCE</scope>
    <source>
        <strain evidence="14">NC_groundwater_1296_Ag_S-0.2um_52_80</strain>
    </source>
</reference>
<dbReference type="EC" id="2.7.9.1" evidence="3"/>
<dbReference type="PROSITE" id="PS00742">
    <property type="entry name" value="PEP_ENZYMES_2"/>
    <property type="match status" value="1"/>
</dbReference>
<dbReference type="NCBIfam" id="TIGR01828">
    <property type="entry name" value="pyru_phos_dikin"/>
    <property type="match status" value="1"/>
</dbReference>
<evidence type="ECO:0000256" key="7">
    <source>
        <dbReference type="ARBA" id="ARBA00022777"/>
    </source>
</evidence>
<dbReference type="Pfam" id="PF01326">
    <property type="entry name" value="PPDK_N"/>
    <property type="match status" value="2"/>
</dbReference>
<dbReference type="GO" id="GO:0016301">
    <property type="term" value="F:kinase activity"/>
    <property type="evidence" value="ECO:0007669"/>
    <property type="project" value="UniProtKB-KW"/>
</dbReference>
<dbReference type="InterPro" id="IPR036637">
    <property type="entry name" value="Phosphohistidine_dom_sf"/>
</dbReference>
<proteinExistence type="inferred from homology"/>
<keyword evidence="14" id="KW-0670">Pyruvate</keyword>
<evidence type="ECO:0000256" key="3">
    <source>
        <dbReference type="ARBA" id="ARBA00011994"/>
    </source>
</evidence>
<feature type="domain" description="PEP-utilising enzyme mobile" evidence="11">
    <location>
        <begin position="425"/>
        <end position="508"/>
    </location>
</feature>
<dbReference type="InterPro" id="IPR040442">
    <property type="entry name" value="Pyrv_kinase-like_dom_sf"/>
</dbReference>
<dbReference type="SUPFAM" id="SSF56059">
    <property type="entry name" value="Glutathione synthetase ATP-binding domain-like"/>
    <property type="match status" value="1"/>
</dbReference>
<feature type="binding site" evidence="10">
    <location>
        <position position="771"/>
    </location>
    <ligand>
        <name>Mg(2+)</name>
        <dbReference type="ChEBI" id="CHEBI:18420"/>
    </ligand>
</feature>
<evidence type="ECO:0000256" key="4">
    <source>
        <dbReference type="ARBA" id="ARBA00022679"/>
    </source>
</evidence>
<dbReference type="PIRSF" id="PIRSF000853">
    <property type="entry name" value="PPDK"/>
    <property type="match status" value="1"/>
</dbReference>
<dbReference type="GO" id="GO:0005524">
    <property type="term" value="F:ATP binding"/>
    <property type="evidence" value="ECO:0007669"/>
    <property type="project" value="UniProtKB-KW"/>
</dbReference>
<dbReference type="GO" id="GO:0050242">
    <property type="term" value="F:pyruvate, phosphate dikinase activity"/>
    <property type="evidence" value="ECO:0007669"/>
    <property type="project" value="UniProtKB-EC"/>
</dbReference>
<evidence type="ECO:0000313" key="15">
    <source>
        <dbReference type="Proteomes" id="UP000732298"/>
    </source>
</evidence>
<dbReference type="PANTHER" id="PTHR22931">
    <property type="entry name" value="PHOSPHOENOLPYRUVATE DIKINASE-RELATED"/>
    <property type="match status" value="1"/>
</dbReference>
<dbReference type="NCBIfam" id="NF004531">
    <property type="entry name" value="PRK05878.1"/>
    <property type="match status" value="1"/>
</dbReference>
<evidence type="ECO:0000256" key="8">
    <source>
        <dbReference type="ARBA" id="ARBA00022840"/>
    </source>
</evidence>
<dbReference type="Gene3D" id="3.20.20.60">
    <property type="entry name" value="Phosphoenolpyruvate-binding domains"/>
    <property type="match status" value="1"/>
</dbReference>
<dbReference type="GO" id="GO:0046872">
    <property type="term" value="F:metal ion binding"/>
    <property type="evidence" value="ECO:0007669"/>
    <property type="project" value="UniProtKB-KW"/>
</dbReference>
<feature type="domain" description="Pyruvate phosphate dikinase AMP/ATP-binding" evidence="12">
    <location>
        <begin position="65"/>
        <end position="296"/>
    </location>
</feature>
<dbReference type="InterPro" id="IPR010121">
    <property type="entry name" value="Pyruvate_phosphate_dikinase"/>
</dbReference>
<dbReference type="Gene3D" id="1.10.189.10">
    <property type="entry name" value="Pyruvate Phosphate Dikinase, domain 2"/>
    <property type="match status" value="1"/>
</dbReference>
<keyword evidence="9 10" id="KW-0460">Magnesium</keyword>
<feature type="binding site" evidence="10">
    <location>
        <position position="747"/>
    </location>
    <ligand>
        <name>Mg(2+)</name>
        <dbReference type="ChEBI" id="CHEBI:18420"/>
    </ligand>
</feature>
<dbReference type="InterPro" id="IPR000121">
    <property type="entry name" value="PEP_util_C"/>
</dbReference>
<feature type="domain" description="Pyruvate phosphate dikinase AMP/ATP-binding" evidence="12">
    <location>
        <begin position="305"/>
        <end position="359"/>
    </location>
</feature>
<dbReference type="Pfam" id="PF02896">
    <property type="entry name" value="PEP-utilizers_C"/>
    <property type="match status" value="1"/>
</dbReference>
<sequence>MPKHVFMFDESKKPNTEEAQFLLGNKGAQLAEMTNAGLRVPYGFTITTVACNQYYALGKKWPKGLDAEVRSSLRKIERKMGKRFGDPKRPLFVSVRSGSYVSMPGMMDTVLNLGMNDATVEGFARLTKNVRAAYDSYRRFINMFGDVVMGVPHAKFEHILHAKKEERGVKSDTELSADDLKEVVRGYKELVRSEKGFSFPDEPEKQLSMGINAVFESWNSPRAISYRRINGLRGDAGTGVNVQAMVFGNMGEDSGTGVSFTRNPATGKREHYGEFLVNAQGEDVVAGIRTPLPIDAMKKTHPKMYKELVGIYERLERHYREVQDFEFTFEKGKLYLLQTRSGKRTAQAAVKIAVDMANEGLITREEAVLRMKPEQLDQLLHKQLDSGAKKGAEIIAKGLAASPGAAVGKVVFTAERATELAGLGEKVILVRTETSPEDIEGMHVAQGILTARGGVTSHAAVIARGMGKCCVAGCEDIVVSEENRSMGIPRKGFALAEGDFISLDGGTGEVFRGQLPLVEPAMSGAFGKLMKWADSYRKIGVRTNADTPKDAEVARGFGAEGIGLCRTEHMFFEGERIKAVREMILARDETGRRKALDKLLPFQRSDFEGIFRAMDGLPVIIRLLDPPLHEFLPKDEQDMQALAGEMGITLEKVKEISSSLHEFNPMLGHRGCRLGITYPEITEMQATAIFEAALNVKRAGVKPVPEIEVPLVGNTKEFLDQKRIIDAVAERLNVKAAMDYKVGTMFEVPRACIAAAEIAREADFISFGTNDLTQTTLGFSRDDAGKFIAIYLERGILERDPFQTIDQAGVGKLMIQAVQSARTVKPKIDVGICGEHGGDPASVEFCHRIGLSNVSCSPYRVPIARLAAAQAAIKERKHAKAKKK</sequence>
<evidence type="ECO:0000256" key="10">
    <source>
        <dbReference type="PIRSR" id="PIRSR000853-3"/>
    </source>
</evidence>
<comment type="caution">
    <text evidence="14">The sequence shown here is derived from an EMBL/GenBank/DDBJ whole genome shotgun (WGS) entry which is preliminary data.</text>
</comment>
<keyword evidence="7" id="KW-0418">Kinase</keyword>
<gene>
    <name evidence="14" type="ORF">HY544_05085</name>
</gene>
<dbReference type="Gene3D" id="3.50.30.10">
    <property type="entry name" value="Phosphohistidine domain"/>
    <property type="match status" value="1"/>
</dbReference>
<evidence type="ECO:0000256" key="5">
    <source>
        <dbReference type="ARBA" id="ARBA00022723"/>
    </source>
</evidence>
<dbReference type="InterPro" id="IPR023151">
    <property type="entry name" value="PEP_util_CS"/>
</dbReference>
<dbReference type="InterPro" id="IPR018274">
    <property type="entry name" value="PEP_util_AS"/>
</dbReference>
<evidence type="ECO:0000256" key="2">
    <source>
        <dbReference type="ARBA" id="ARBA00007837"/>
    </source>
</evidence>
<name>A0A8T3YM38_9ARCH</name>
<dbReference type="SUPFAM" id="SSF51621">
    <property type="entry name" value="Phosphoenolpyruvate/pyruvate domain"/>
    <property type="match status" value="1"/>
</dbReference>
<dbReference type="InterPro" id="IPR015813">
    <property type="entry name" value="Pyrv/PenolPyrv_kinase-like_dom"/>
</dbReference>
<dbReference type="Gene3D" id="3.30.1490.20">
    <property type="entry name" value="ATP-grasp fold, A domain"/>
    <property type="match status" value="1"/>
</dbReference>
<evidence type="ECO:0000259" key="12">
    <source>
        <dbReference type="Pfam" id="PF01326"/>
    </source>
</evidence>
<evidence type="ECO:0000256" key="1">
    <source>
        <dbReference type="ARBA" id="ARBA00001946"/>
    </source>
</evidence>
<dbReference type="Proteomes" id="UP000732298">
    <property type="component" value="Unassembled WGS sequence"/>
</dbReference>
<dbReference type="InterPro" id="IPR002192">
    <property type="entry name" value="PPDK_AMP/ATP-bd"/>
</dbReference>
<evidence type="ECO:0000256" key="6">
    <source>
        <dbReference type="ARBA" id="ARBA00022741"/>
    </source>
</evidence>
<dbReference type="PROSITE" id="PS00370">
    <property type="entry name" value="PEP_ENZYMES_PHOS_SITE"/>
    <property type="match status" value="1"/>
</dbReference>
<dbReference type="Gene3D" id="3.30.470.20">
    <property type="entry name" value="ATP-grasp fold, B domain"/>
    <property type="match status" value="1"/>
</dbReference>
<evidence type="ECO:0000259" key="11">
    <source>
        <dbReference type="Pfam" id="PF00391"/>
    </source>
</evidence>
<comment type="cofactor">
    <cofactor evidence="1 10">
        <name>Mg(2+)</name>
        <dbReference type="ChEBI" id="CHEBI:18420"/>
    </cofactor>
</comment>
<dbReference type="Pfam" id="PF00391">
    <property type="entry name" value="PEP-utilizers"/>
    <property type="match status" value="1"/>
</dbReference>